<keyword evidence="10 13" id="KW-0503">Monooxygenase</keyword>
<dbReference type="SUPFAM" id="SSF48264">
    <property type="entry name" value="Cytochrome P450"/>
    <property type="match status" value="1"/>
</dbReference>
<dbReference type="Gene3D" id="1.10.630.10">
    <property type="entry name" value="Cytochrome P450"/>
    <property type="match status" value="1"/>
</dbReference>
<dbReference type="PRINTS" id="PR00463">
    <property type="entry name" value="EP450I"/>
</dbReference>
<dbReference type="InterPro" id="IPR017972">
    <property type="entry name" value="Cyt_P450_CS"/>
</dbReference>
<evidence type="ECO:0000256" key="7">
    <source>
        <dbReference type="ARBA" id="ARBA00022989"/>
    </source>
</evidence>
<evidence type="ECO:0000256" key="8">
    <source>
        <dbReference type="ARBA" id="ARBA00023002"/>
    </source>
</evidence>
<sequence length="529" mass="60093">MMDFLWASFLLLLWLFSYLLVRYFSLQRRRKHPTSTTSLGSLPSPPALPIIGHLHLLGPLMHRYLHRLSNRYGPLFHLRLGSLGSVVVASSASMAEEFLKTHELSFTSRPGVSGSEYSGDETGGFTLSPYGPYWKFLKKLSVTRLFSNKMLQQTVGIRREELLFFLDSLYRKSRAGEAADLGLALTALSNNVISRMLMSERCSGSANEAEKCREAVEEILEMTWKLNTLTTWGHFWGFDLFGYRKRLKVVHRTYKMLMERIMDDHERKEKQRREMGGGEVKENEDIMDILLRVSKDEEAEVKMNRDNVRVFITDIFTAGTETSSKALLWALSELINHPQIFQKAREEIESIVGKSRVVEESDIPNLPYLQAVVKETLRLHPVAPVIIRECSQDCRVMGVDILKGTKLFVNVWTIGRDAASWPEDPLEFRPERFLTMSGTDQNGGGGPIDIKGQHFQLLPFGRGRRMCLGYPLAIPVIQATLAATVQCFDWKPVGQPDPSRIKMEEKDGFTVSLAHPLHCIPVPHLNPTV</sequence>
<gene>
    <name evidence="14" type="ORF">H6P81_008430</name>
</gene>
<dbReference type="GO" id="GO:0016705">
    <property type="term" value="F:oxidoreductase activity, acting on paired donors, with incorporation or reduction of molecular oxygen"/>
    <property type="evidence" value="ECO:0007669"/>
    <property type="project" value="InterPro"/>
</dbReference>
<dbReference type="PANTHER" id="PTHR47944">
    <property type="entry name" value="CYTOCHROME P450 98A9"/>
    <property type="match status" value="1"/>
</dbReference>
<dbReference type="GO" id="GO:0020037">
    <property type="term" value="F:heme binding"/>
    <property type="evidence" value="ECO:0007669"/>
    <property type="project" value="InterPro"/>
</dbReference>
<comment type="caution">
    <text evidence="14">The sequence shown here is derived from an EMBL/GenBank/DDBJ whole genome shotgun (WGS) entry which is preliminary data.</text>
</comment>
<keyword evidence="11" id="KW-0472">Membrane</keyword>
<keyword evidence="8 13" id="KW-0560">Oxidoreductase</keyword>
<proteinExistence type="inferred from homology"/>
<keyword evidence="7" id="KW-1133">Transmembrane helix</keyword>
<evidence type="ECO:0000256" key="9">
    <source>
        <dbReference type="ARBA" id="ARBA00023004"/>
    </source>
</evidence>
<keyword evidence="6 12" id="KW-0479">Metal-binding</keyword>
<dbReference type="PANTHER" id="PTHR47944:SF17">
    <property type="entry name" value="3,9-DIHYDROXYPTEROCARPAN 6A-MONOOXYGENASE"/>
    <property type="match status" value="1"/>
</dbReference>
<keyword evidence="15" id="KW-1185">Reference proteome</keyword>
<dbReference type="InterPro" id="IPR036396">
    <property type="entry name" value="Cyt_P450_sf"/>
</dbReference>
<comment type="similarity">
    <text evidence="3 13">Belongs to the cytochrome P450 family.</text>
</comment>
<name>A0AAV7EK33_ARIFI</name>
<dbReference type="EMBL" id="JAINDJ010000004">
    <property type="protein sequence ID" value="KAG9448465.1"/>
    <property type="molecule type" value="Genomic_DNA"/>
</dbReference>
<evidence type="ECO:0000256" key="11">
    <source>
        <dbReference type="ARBA" id="ARBA00023136"/>
    </source>
</evidence>
<protein>
    <recommendedName>
        <fullName evidence="16">Cytochrome P450</fullName>
    </recommendedName>
</protein>
<evidence type="ECO:0000256" key="5">
    <source>
        <dbReference type="ARBA" id="ARBA00022692"/>
    </source>
</evidence>
<evidence type="ECO:0000256" key="3">
    <source>
        <dbReference type="ARBA" id="ARBA00010617"/>
    </source>
</evidence>
<evidence type="ECO:0000256" key="4">
    <source>
        <dbReference type="ARBA" id="ARBA00022617"/>
    </source>
</evidence>
<dbReference type="GO" id="GO:0016020">
    <property type="term" value="C:membrane"/>
    <property type="evidence" value="ECO:0007669"/>
    <property type="project" value="UniProtKB-SubCell"/>
</dbReference>
<evidence type="ECO:0000256" key="6">
    <source>
        <dbReference type="ARBA" id="ARBA00022723"/>
    </source>
</evidence>
<organism evidence="14 15">
    <name type="scientific">Aristolochia fimbriata</name>
    <name type="common">White veined hardy Dutchman's pipe vine</name>
    <dbReference type="NCBI Taxonomy" id="158543"/>
    <lineage>
        <taxon>Eukaryota</taxon>
        <taxon>Viridiplantae</taxon>
        <taxon>Streptophyta</taxon>
        <taxon>Embryophyta</taxon>
        <taxon>Tracheophyta</taxon>
        <taxon>Spermatophyta</taxon>
        <taxon>Magnoliopsida</taxon>
        <taxon>Magnoliidae</taxon>
        <taxon>Piperales</taxon>
        <taxon>Aristolochiaceae</taxon>
        <taxon>Aristolochia</taxon>
    </lineage>
</organism>
<dbReference type="AlphaFoldDB" id="A0AAV7EK33"/>
<dbReference type="GO" id="GO:0004497">
    <property type="term" value="F:monooxygenase activity"/>
    <property type="evidence" value="ECO:0007669"/>
    <property type="project" value="UniProtKB-KW"/>
</dbReference>
<evidence type="ECO:0000256" key="2">
    <source>
        <dbReference type="ARBA" id="ARBA00004167"/>
    </source>
</evidence>
<dbReference type="Pfam" id="PF00067">
    <property type="entry name" value="p450"/>
    <property type="match status" value="1"/>
</dbReference>
<evidence type="ECO:0000313" key="15">
    <source>
        <dbReference type="Proteomes" id="UP000825729"/>
    </source>
</evidence>
<evidence type="ECO:0000256" key="12">
    <source>
        <dbReference type="PIRSR" id="PIRSR602401-1"/>
    </source>
</evidence>
<keyword evidence="4 12" id="KW-0349">Heme</keyword>
<dbReference type="Proteomes" id="UP000825729">
    <property type="component" value="Unassembled WGS sequence"/>
</dbReference>
<keyword evidence="5" id="KW-0812">Transmembrane</keyword>
<accession>A0AAV7EK33</accession>
<evidence type="ECO:0008006" key="16">
    <source>
        <dbReference type="Google" id="ProtNLM"/>
    </source>
</evidence>
<keyword evidence="9 12" id="KW-0408">Iron</keyword>
<dbReference type="InterPro" id="IPR002401">
    <property type="entry name" value="Cyt_P450_E_grp-I"/>
</dbReference>
<feature type="binding site" description="axial binding residue" evidence="12">
    <location>
        <position position="467"/>
    </location>
    <ligand>
        <name>heme</name>
        <dbReference type="ChEBI" id="CHEBI:30413"/>
    </ligand>
    <ligandPart>
        <name>Fe</name>
        <dbReference type="ChEBI" id="CHEBI:18248"/>
    </ligandPart>
</feature>
<evidence type="ECO:0000313" key="14">
    <source>
        <dbReference type="EMBL" id="KAG9448465.1"/>
    </source>
</evidence>
<reference evidence="14 15" key="1">
    <citation type="submission" date="2021-07" db="EMBL/GenBank/DDBJ databases">
        <title>The Aristolochia fimbriata genome: insights into angiosperm evolution, floral development and chemical biosynthesis.</title>
        <authorList>
            <person name="Jiao Y."/>
        </authorList>
    </citation>
    <scope>NUCLEOTIDE SEQUENCE [LARGE SCALE GENOMIC DNA]</scope>
    <source>
        <strain evidence="14">IBCAS-2021</strain>
        <tissue evidence="14">Leaf</tissue>
    </source>
</reference>
<dbReference type="PROSITE" id="PS00086">
    <property type="entry name" value="CYTOCHROME_P450"/>
    <property type="match status" value="1"/>
</dbReference>
<comment type="subcellular location">
    <subcellularLocation>
        <location evidence="2">Membrane</location>
        <topology evidence="2">Single-pass membrane protein</topology>
    </subcellularLocation>
</comment>
<dbReference type="PRINTS" id="PR00385">
    <property type="entry name" value="P450"/>
</dbReference>
<evidence type="ECO:0000256" key="13">
    <source>
        <dbReference type="RuleBase" id="RU000461"/>
    </source>
</evidence>
<dbReference type="GO" id="GO:0005506">
    <property type="term" value="F:iron ion binding"/>
    <property type="evidence" value="ECO:0007669"/>
    <property type="project" value="InterPro"/>
</dbReference>
<evidence type="ECO:0000256" key="1">
    <source>
        <dbReference type="ARBA" id="ARBA00001971"/>
    </source>
</evidence>
<dbReference type="InterPro" id="IPR001128">
    <property type="entry name" value="Cyt_P450"/>
</dbReference>
<comment type="cofactor">
    <cofactor evidence="1 12">
        <name>heme</name>
        <dbReference type="ChEBI" id="CHEBI:30413"/>
    </cofactor>
</comment>
<evidence type="ECO:0000256" key="10">
    <source>
        <dbReference type="ARBA" id="ARBA00023033"/>
    </source>
</evidence>